<feature type="transmembrane region" description="Helical" evidence="6">
    <location>
        <begin position="44"/>
        <end position="64"/>
    </location>
</feature>
<feature type="transmembrane region" description="Helical" evidence="6">
    <location>
        <begin position="151"/>
        <end position="171"/>
    </location>
</feature>
<evidence type="ECO:0000256" key="6">
    <source>
        <dbReference type="SAM" id="Phobius"/>
    </source>
</evidence>
<dbReference type="Proteomes" id="UP000808337">
    <property type="component" value="Unassembled WGS sequence"/>
</dbReference>
<dbReference type="PANTHER" id="PTHR30086">
    <property type="entry name" value="ARGININE EXPORTER PROTEIN ARGO"/>
    <property type="match status" value="1"/>
</dbReference>
<dbReference type="AlphaFoldDB" id="A0A9D7SZL0"/>
<dbReference type="EMBL" id="JADKGY010000032">
    <property type="protein sequence ID" value="MBK9984863.1"/>
    <property type="molecule type" value="Genomic_DNA"/>
</dbReference>
<dbReference type="InterPro" id="IPR001123">
    <property type="entry name" value="LeuE-type"/>
</dbReference>
<dbReference type="PANTHER" id="PTHR30086:SF20">
    <property type="entry name" value="ARGININE EXPORTER PROTEIN ARGO-RELATED"/>
    <property type="match status" value="1"/>
</dbReference>
<evidence type="ECO:0000256" key="3">
    <source>
        <dbReference type="ARBA" id="ARBA00022692"/>
    </source>
</evidence>
<dbReference type="GO" id="GO:0015171">
    <property type="term" value="F:amino acid transmembrane transporter activity"/>
    <property type="evidence" value="ECO:0007669"/>
    <property type="project" value="TreeGrafter"/>
</dbReference>
<feature type="transmembrane region" description="Helical" evidence="6">
    <location>
        <begin position="118"/>
        <end position="145"/>
    </location>
</feature>
<evidence type="ECO:0000256" key="2">
    <source>
        <dbReference type="ARBA" id="ARBA00022475"/>
    </source>
</evidence>
<feature type="transmembrane region" description="Helical" evidence="6">
    <location>
        <begin position="6"/>
        <end position="32"/>
    </location>
</feature>
<evidence type="ECO:0000313" key="7">
    <source>
        <dbReference type="EMBL" id="MBK9984863.1"/>
    </source>
</evidence>
<feature type="transmembrane region" description="Helical" evidence="6">
    <location>
        <begin position="79"/>
        <end position="97"/>
    </location>
</feature>
<dbReference type="GO" id="GO:0005886">
    <property type="term" value="C:plasma membrane"/>
    <property type="evidence" value="ECO:0007669"/>
    <property type="project" value="UniProtKB-SubCell"/>
</dbReference>
<sequence>MNLYSSLVLFGEGFLTGLTLTVMVGPVTMIILKYGIQVNRIAGVWAAAGTWVSDFFFIAVTFWLTASLTEWSEKPSVRFWMYVISGFGLTVMGLLMLRIKSEKVLSGNEPKQTGYTRAFFGGFVVNTLSPVTLFFWLGVAIFLHMETGNPALYYSGVMLALSIGDFTKAWLAPRLISGIKGKYVYWVQIVVGVLIVLAGLYMVGYGYFS</sequence>
<accession>A0A9D7SZL0</accession>
<evidence type="ECO:0000256" key="4">
    <source>
        <dbReference type="ARBA" id="ARBA00022989"/>
    </source>
</evidence>
<evidence type="ECO:0000256" key="5">
    <source>
        <dbReference type="ARBA" id="ARBA00023136"/>
    </source>
</evidence>
<proteinExistence type="predicted"/>
<evidence type="ECO:0000313" key="8">
    <source>
        <dbReference type="Proteomes" id="UP000808337"/>
    </source>
</evidence>
<feature type="transmembrane region" description="Helical" evidence="6">
    <location>
        <begin position="183"/>
        <end position="208"/>
    </location>
</feature>
<keyword evidence="3 6" id="KW-0812">Transmembrane</keyword>
<comment type="subcellular location">
    <subcellularLocation>
        <location evidence="1">Cell membrane</location>
        <topology evidence="1">Multi-pass membrane protein</topology>
    </subcellularLocation>
</comment>
<keyword evidence="4 6" id="KW-1133">Transmembrane helix</keyword>
<keyword evidence="5 6" id="KW-0472">Membrane</keyword>
<comment type="caution">
    <text evidence="7">The sequence shown here is derived from an EMBL/GenBank/DDBJ whole genome shotgun (WGS) entry which is preliminary data.</text>
</comment>
<dbReference type="Pfam" id="PF01810">
    <property type="entry name" value="LysE"/>
    <property type="match status" value="1"/>
</dbReference>
<name>A0A9D7SZL0_9BACT</name>
<reference evidence="7 8" key="1">
    <citation type="submission" date="2020-10" db="EMBL/GenBank/DDBJ databases">
        <title>Connecting structure to function with the recovery of over 1000 high-quality activated sludge metagenome-assembled genomes encoding full-length rRNA genes using long-read sequencing.</title>
        <authorList>
            <person name="Singleton C.M."/>
            <person name="Petriglieri F."/>
            <person name="Kristensen J.M."/>
            <person name="Kirkegaard R.H."/>
            <person name="Michaelsen T.Y."/>
            <person name="Andersen M.H."/>
            <person name="Karst S.M."/>
            <person name="Dueholm M.S."/>
            <person name="Nielsen P.H."/>
            <person name="Albertsen M."/>
        </authorList>
    </citation>
    <scope>NUCLEOTIDE SEQUENCE [LARGE SCALE GENOMIC DNA]</scope>
    <source>
        <strain evidence="7">Ribe_18-Q3-R11-54_MAXAC.273</strain>
    </source>
</reference>
<evidence type="ECO:0000256" key="1">
    <source>
        <dbReference type="ARBA" id="ARBA00004651"/>
    </source>
</evidence>
<keyword evidence="2" id="KW-1003">Cell membrane</keyword>
<organism evidence="7 8">
    <name type="scientific">Candidatus Opimibacter skivensis</name>
    <dbReference type="NCBI Taxonomy" id="2982028"/>
    <lineage>
        <taxon>Bacteria</taxon>
        <taxon>Pseudomonadati</taxon>
        <taxon>Bacteroidota</taxon>
        <taxon>Saprospiria</taxon>
        <taxon>Saprospirales</taxon>
        <taxon>Saprospiraceae</taxon>
        <taxon>Candidatus Opimibacter</taxon>
    </lineage>
</organism>
<protein>
    <submittedName>
        <fullName evidence="7">LysE family transporter</fullName>
    </submittedName>
</protein>
<gene>
    <name evidence="7" type="ORF">IPP15_21290</name>
</gene>